<gene>
    <name evidence="2" type="ORF">HHL20_11450</name>
</gene>
<name>A0A7Y0A7L1_9FLAO</name>
<dbReference type="Proteomes" id="UP000552615">
    <property type="component" value="Unassembled WGS sequence"/>
</dbReference>
<keyword evidence="3" id="KW-1185">Reference proteome</keyword>
<evidence type="ECO:0000313" key="2">
    <source>
        <dbReference type="EMBL" id="NML57961.1"/>
    </source>
</evidence>
<comment type="caution">
    <text evidence="2">The sequence shown here is derived from an EMBL/GenBank/DDBJ whole genome shotgun (WGS) entry which is preliminary data.</text>
</comment>
<accession>A0A7Y0A7L1</accession>
<organism evidence="2 3">
    <name type="scientific">Chryseobacterium cheonjiense</name>
    <dbReference type="NCBI Taxonomy" id="2728845"/>
    <lineage>
        <taxon>Bacteria</taxon>
        <taxon>Pseudomonadati</taxon>
        <taxon>Bacteroidota</taxon>
        <taxon>Flavobacteriia</taxon>
        <taxon>Flavobacteriales</taxon>
        <taxon>Weeksellaceae</taxon>
        <taxon>Chryseobacterium group</taxon>
        <taxon>Chryseobacterium</taxon>
    </lineage>
</organism>
<dbReference type="RefSeq" id="WP_169231330.1">
    <property type="nucleotide sequence ID" value="NZ_JABBGF010000002.1"/>
</dbReference>
<keyword evidence="1" id="KW-0732">Signal</keyword>
<proteinExistence type="predicted"/>
<dbReference type="AlphaFoldDB" id="A0A7Y0A7L1"/>
<evidence type="ECO:0000313" key="3">
    <source>
        <dbReference type="Proteomes" id="UP000552615"/>
    </source>
</evidence>
<feature type="chain" id="PRO_5030594571" evidence="1">
    <location>
        <begin position="21"/>
        <end position="455"/>
    </location>
</feature>
<dbReference type="EMBL" id="JABBGF010000002">
    <property type="protein sequence ID" value="NML57961.1"/>
    <property type="molecule type" value="Genomic_DNA"/>
</dbReference>
<sequence>MIKKKLLFVAIALAAFTANAQVGINTTTPNSKSALDVVSKNRNTGTLLTRLTTTERDNIAPGASENGLTIFNTTSNCYDIWVWDTATATGDWKSLCGQEQGNVDFTDCNLISVSGAYDINKPISQQNIYINIPVRVTKLGVYNYTATVNGITFIASGSFTSIGNQNVILYPSSGTPGAVGTYNATVTIKPTITNTNGIICTNVPVTFLTRSTSKLIVVNINGSNFSTGLISGCNSSTSKAGGKIGTWLNGGAAPAGGSVGSALSYAGTQSIEVKCVSPTSVIAISDALATASIVYLNGRSSSEYNSAAVALVKDWANSGKGVLIDQGDETNELPFSEALGYFVETGASGTATVIPANLSQVFVSPTGYTLPYTTPTSIPFQGSNGAYIATNIPGTVKYGVMTSNTSRNLMVADIDNNSGVFIFGDKYGDNSDVATAQLFTNVFAWALRNVPVYGN</sequence>
<feature type="signal peptide" evidence="1">
    <location>
        <begin position="1"/>
        <end position="20"/>
    </location>
</feature>
<evidence type="ECO:0000256" key="1">
    <source>
        <dbReference type="SAM" id="SignalP"/>
    </source>
</evidence>
<reference evidence="2 3" key="1">
    <citation type="submission" date="2020-04" db="EMBL/GenBank/DDBJ databases">
        <title>Chryseobacterium sp. RJ-7-14 sp. nov., isolated from Jeju soil.</title>
        <authorList>
            <person name="Dahal R.H."/>
            <person name="Chaudhary D.K."/>
        </authorList>
    </citation>
    <scope>NUCLEOTIDE SEQUENCE [LARGE SCALE GENOMIC DNA]</scope>
    <source>
        <strain evidence="2 3">RJ-7-14</strain>
    </source>
</reference>
<protein>
    <submittedName>
        <fullName evidence="2">Uncharacterized protein</fullName>
    </submittedName>
</protein>